<protein>
    <submittedName>
        <fullName evidence="1">Uncharacterized protein</fullName>
    </submittedName>
</protein>
<dbReference type="AlphaFoldDB" id="A0AAD1VW04"/>
<accession>A0AAD1VW04</accession>
<name>A0AAD1VW04_PELCU</name>
<keyword evidence="2" id="KW-1185">Reference proteome</keyword>
<proteinExistence type="predicted"/>
<organism evidence="1 2">
    <name type="scientific">Pelobates cultripes</name>
    <name type="common">Western spadefoot toad</name>
    <dbReference type="NCBI Taxonomy" id="61616"/>
    <lineage>
        <taxon>Eukaryota</taxon>
        <taxon>Metazoa</taxon>
        <taxon>Chordata</taxon>
        <taxon>Craniata</taxon>
        <taxon>Vertebrata</taxon>
        <taxon>Euteleostomi</taxon>
        <taxon>Amphibia</taxon>
        <taxon>Batrachia</taxon>
        <taxon>Anura</taxon>
        <taxon>Pelobatoidea</taxon>
        <taxon>Pelobatidae</taxon>
        <taxon>Pelobates</taxon>
    </lineage>
</organism>
<evidence type="ECO:0000313" key="1">
    <source>
        <dbReference type="EMBL" id="CAH2253557.1"/>
    </source>
</evidence>
<feature type="non-terminal residue" evidence="1">
    <location>
        <position position="1"/>
    </location>
</feature>
<sequence length="97" mass="11468">PVHYRVMQGLKGYYLKISASYNQLISLTEEVHLELDWWVHNMEEWDRRARFGYQPDFILKWDSSFSGWGATCSDLSRGDLWTNTFSITFICSMVFST</sequence>
<gene>
    <name evidence="1" type="ORF">PECUL_23A027572</name>
</gene>
<dbReference type="Proteomes" id="UP001295444">
    <property type="component" value="Chromosome 02"/>
</dbReference>
<evidence type="ECO:0000313" key="2">
    <source>
        <dbReference type="Proteomes" id="UP001295444"/>
    </source>
</evidence>
<dbReference type="EMBL" id="OW240913">
    <property type="protein sequence ID" value="CAH2253557.1"/>
    <property type="molecule type" value="Genomic_DNA"/>
</dbReference>
<reference evidence="1" key="1">
    <citation type="submission" date="2022-03" db="EMBL/GenBank/DDBJ databases">
        <authorList>
            <person name="Alioto T."/>
            <person name="Alioto T."/>
            <person name="Gomez Garrido J."/>
        </authorList>
    </citation>
    <scope>NUCLEOTIDE SEQUENCE</scope>
</reference>